<evidence type="ECO:0000313" key="2">
    <source>
        <dbReference type="Proteomes" id="UP001500724"/>
    </source>
</evidence>
<dbReference type="RefSeq" id="WP_344003268.1">
    <property type="nucleotide sequence ID" value="NZ_BAAAGU010000040.1"/>
</dbReference>
<accession>A0ABN1HK17</accession>
<gene>
    <name evidence="1" type="ORF">GCM10009535_38700</name>
</gene>
<name>A0ABN1HK17_9ACTN</name>
<evidence type="ECO:0000313" key="1">
    <source>
        <dbReference type="EMBL" id="GAA0656052.1"/>
    </source>
</evidence>
<dbReference type="Proteomes" id="UP001500724">
    <property type="component" value="Unassembled WGS sequence"/>
</dbReference>
<protein>
    <submittedName>
        <fullName evidence="1">Uncharacterized protein</fullName>
    </submittedName>
</protein>
<reference evidence="1 2" key="1">
    <citation type="journal article" date="2019" name="Int. J. Syst. Evol. Microbiol.">
        <title>The Global Catalogue of Microorganisms (GCM) 10K type strain sequencing project: providing services to taxonomists for standard genome sequencing and annotation.</title>
        <authorList>
            <consortium name="The Broad Institute Genomics Platform"/>
            <consortium name="The Broad Institute Genome Sequencing Center for Infectious Disease"/>
            <person name="Wu L."/>
            <person name="Ma J."/>
        </authorList>
    </citation>
    <scope>NUCLEOTIDE SEQUENCE [LARGE SCALE GENOMIC DNA]</scope>
    <source>
        <strain evidence="1 2">JCM 10367</strain>
    </source>
</reference>
<comment type="caution">
    <text evidence="1">The sequence shown here is derived from an EMBL/GenBank/DDBJ whole genome shotgun (WGS) entry which is preliminary data.</text>
</comment>
<sequence length="80" mass="8575">MGKTTFSSRGPKSRLARIRNHVAAGDLDRAAAQAMRALGPDNRSSIGLWGAVPHQAKRPRLPKETGPSPGLCWRWLSSGG</sequence>
<organism evidence="1 2">
    <name type="scientific">Streptomyces thermocarboxydovorans</name>
    <dbReference type="NCBI Taxonomy" id="59298"/>
    <lineage>
        <taxon>Bacteria</taxon>
        <taxon>Bacillati</taxon>
        <taxon>Actinomycetota</taxon>
        <taxon>Actinomycetes</taxon>
        <taxon>Kitasatosporales</taxon>
        <taxon>Streptomycetaceae</taxon>
        <taxon>Streptomyces</taxon>
    </lineage>
</organism>
<dbReference type="EMBL" id="BAAAGU010000040">
    <property type="protein sequence ID" value="GAA0656052.1"/>
    <property type="molecule type" value="Genomic_DNA"/>
</dbReference>
<proteinExistence type="predicted"/>
<keyword evidence="2" id="KW-1185">Reference proteome</keyword>